<gene>
    <name evidence="3" type="ORF">BEWA_010320</name>
</gene>
<accession>L0B314</accession>
<dbReference type="EMBL" id="CP001670">
    <property type="protein sequence ID" value="AFZ81616.1"/>
    <property type="molecule type" value="Genomic_DNA"/>
</dbReference>
<dbReference type="Proteomes" id="UP000031512">
    <property type="component" value="Chromosome 3"/>
</dbReference>
<reference evidence="3 4" key="1">
    <citation type="journal article" date="2012" name="BMC Genomics">
        <title>Comparative genomic analysis and phylogenetic position of Theileria equi.</title>
        <authorList>
            <person name="Kappmeyer L.S."/>
            <person name="Thiagarajan M."/>
            <person name="Herndon D.R."/>
            <person name="Ramsay J.D."/>
            <person name="Caler E."/>
            <person name="Djikeng A."/>
            <person name="Gillespie J.J."/>
            <person name="Lau A.O."/>
            <person name="Roalson E.H."/>
            <person name="Silva J.C."/>
            <person name="Silva M.G."/>
            <person name="Suarez C.E."/>
            <person name="Ueti M.W."/>
            <person name="Nene V.M."/>
            <person name="Mealey R.H."/>
            <person name="Knowles D.P."/>
            <person name="Brayton K.A."/>
        </authorList>
    </citation>
    <scope>NUCLEOTIDE SEQUENCE [LARGE SCALE GENOMIC DNA]</scope>
    <source>
        <strain evidence="3 4">WA</strain>
    </source>
</reference>
<feature type="region of interest" description="Disordered" evidence="1">
    <location>
        <begin position="66"/>
        <end position="94"/>
    </location>
</feature>
<dbReference type="eggNOG" id="ENOG502QQMS">
    <property type="taxonomic scope" value="Eukaryota"/>
</dbReference>
<keyword evidence="2" id="KW-0732">Signal</keyword>
<feature type="chain" id="PRO_5003939522" description="Signal peptide containing protein" evidence="2">
    <location>
        <begin position="25"/>
        <end position="567"/>
    </location>
</feature>
<dbReference type="OrthoDB" id="361558at2759"/>
<evidence type="ECO:0008006" key="5">
    <source>
        <dbReference type="Google" id="ProtNLM"/>
    </source>
</evidence>
<feature type="compositionally biased region" description="Polar residues" evidence="1">
    <location>
        <begin position="66"/>
        <end position="84"/>
    </location>
</feature>
<dbReference type="VEuPathDB" id="PiroplasmaDB:BEWA_010320"/>
<proteinExistence type="predicted"/>
<sequence>MVIHIVYFRLYLLLFSLCFHFVVCPNPQNADQHEGQLRGNLTRLSDTTKNTPVGANSRDIVKANTQRSVTSVPTRQNGNNQITPAKNNRNARKDNDDVTLDFTANEPNNNIESSDGIPGTIKYTGKNARITSLAGHGFHISLDSNKVVDNVFCASPFDGNITVNYEDSTYDQYILTREGFQRNDGTNDSSQNTPNSTNGKSITHGDQKSITDGSQDTLPDVAEASEAREKNKLILSIGSSDTSGIQKKSVGNIDCYRAENPSGNIIYKVEVSGKQRDLGDNYADCVVCTLRENNKVAILIAQKQLSYDWRQYTLVYSDGSIKRDVTLKVKFSSVNFEELFIQSEPEVRNNDTKCNILHNGSQAEFTSNSDKEFVLETQDKSGTKAIDIKFQEPFRFPQEMDLQSIRSRTAENNVTHVYSFKNGPILLNEKYSSNMGSSFKNLFYGYGDFNIKTSCEYFNLDSGKKPDVLFLDTITINASTIGLDVYHYNAFQVIGIKKRDVPTLLVLPNVEIFLDATETHDLVVCNSGNNVHLSLTTSVDGQIKHYLIANETTRTKYFGIKNVVDMD</sequence>
<name>L0B314_THEEQ</name>
<dbReference type="GeneID" id="15804697"/>
<feature type="signal peptide" evidence="2">
    <location>
        <begin position="1"/>
        <end position="24"/>
    </location>
</feature>
<feature type="compositionally biased region" description="Polar residues" evidence="1">
    <location>
        <begin position="183"/>
        <end position="201"/>
    </location>
</feature>
<evidence type="ECO:0000313" key="4">
    <source>
        <dbReference type="Proteomes" id="UP000031512"/>
    </source>
</evidence>
<organism evidence="3 4">
    <name type="scientific">Theileria equi strain WA</name>
    <dbReference type="NCBI Taxonomy" id="1537102"/>
    <lineage>
        <taxon>Eukaryota</taxon>
        <taxon>Sar</taxon>
        <taxon>Alveolata</taxon>
        <taxon>Apicomplexa</taxon>
        <taxon>Aconoidasida</taxon>
        <taxon>Piroplasmida</taxon>
        <taxon>Theileriidae</taxon>
        <taxon>Theileria</taxon>
    </lineage>
</organism>
<dbReference type="STRING" id="1537102.L0B314"/>
<feature type="region of interest" description="Disordered" evidence="1">
    <location>
        <begin position="179"/>
        <end position="217"/>
    </location>
</feature>
<protein>
    <recommendedName>
        <fullName evidence="5">Signal peptide containing protein</fullName>
    </recommendedName>
</protein>
<dbReference type="AlphaFoldDB" id="L0B314"/>
<evidence type="ECO:0000256" key="2">
    <source>
        <dbReference type="SAM" id="SignalP"/>
    </source>
</evidence>
<evidence type="ECO:0000313" key="3">
    <source>
        <dbReference type="EMBL" id="AFZ81616.1"/>
    </source>
</evidence>
<dbReference type="RefSeq" id="XP_004831282.1">
    <property type="nucleotide sequence ID" value="XM_004831225.1"/>
</dbReference>
<dbReference type="KEGG" id="beq:BEWA_010320"/>
<evidence type="ECO:0000256" key="1">
    <source>
        <dbReference type="SAM" id="MobiDB-lite"/>
    </source>
</evidence>
<keyword evidence="4" id="KW-1185">Reference proteome</keyword>